<dbReference type="Gene3D" id="2.40.160.20">
    <property type="match status" value="1"/>
</dbReference>
<accession>A0A917DTR9</accession>
<name>A0A917DTR9_9BACT</name>
<comment type="caution">
    <text evidence="2">The sequence shown here is derived from an EMBL/GenBank/DDBJ whole genome shotgun (WGS) entry which is preliminary data.</text>
</comment>
<keyword evidence="1" id="KW-0732">Signal</keyword>
<dbReference type="EMBL" id="BMKK01000006">
    <property type="protein sequence ID" value="GGD66308.1"/>
    <property type="molecule type" value="Genomic_DNA"/>
</dbReference>
<dbReference type="AlphaFoldDB" id="A0A917DTR9"/>
<gene>
    <name evidence="2" type="ORF">GCM10011514_32920</name>
</gene>
<evidence type="ECO:0008006" key="4">
    <source>
        <dbReference type="Google" id="ProtNLM"/>
    </source>
</evidence>
<evidence type="ECO:0000256" key="1">
    <source>
        <dbReference type="SAM" id="SignalP"/>
    </source>
</evidence>
<keyword evidence="3" id="KW-1185">Reference proteome</keyword>
<reference evidence="2" key="2">
    <citation type="submission" date="2020-09" db="EMBL/GenBank/DDBJ databases">
        <authorList>
            <person name="Sun Q."/>
            <person name="Zhou Y."/>
        </authorList>
    </citation>
    <scope>NUCLEOTIDE SEQUENCE</scope>
    <source>
        <strain evidence="2">CGMCC 1.15958</strain>
    </source>
</reference>
<reference evidence="2" key="1">
    <citation type="journal article" date="2014" name="Int. J. Syst. Evol. Microbiol.">
        <title>Complete genome sequence of Corynebacterium casei LMG S-19264T (=DSM 44701T), isolated from a smear-ripened cheese.</title>
        <authorList>
            <consortium name="US DOE Joint Genome Institute (JGI-PGF)"/>
            <person name="Walter F."/>
            <person name="Albersmeier A."/>
            <person name="Kalinowski J."/>
            <person name="Ruckert C."/>
        </authorList>
    </citation>
    <scope>NUCLEOTIDE SEQUENCE</scope>
    <source>
        <strain evidence="2">CGMCC 1.15958</strain>
    </source>
</reference>
<organism evidence="2 3">
    <name type="scientific">Emticicia aquatilis</name>
    <dbReference type="NCBI Taxonomy" id="1537369"/>
    <lineage>
        <taxon>Bacteria</taxon>
        <taxon>Pseudomonadati</taxon>
        <taxon>Bacteroidota</taxon>
        <taxon>Cytophagia</taxon>
        <taxon>Cytophagales</taxon>
        <taxon>Leadbetterellaceae</taxon>
        <taxon>Emticicia</taxon>
    </lineage>
</organism>
<proteinExistence type="predicted"/>
<protein>
    <recommendedName>
        <fullName evidence="4">Outer membrane protein beta-barrel domain-containing protein</fullName>
    </recommendedName>
</protein>
<dbReference type="Proteomes" id="UP000609064">
    <property type="component" value="Unassembled WGS sequence"/>
</dbReference>
<sequence>MKKLLTVALLTISCFLYSESINAQSFEKGQKNFSVGVGAGYGLGVNVGVDYAISDLISIGAIGAFSSRSYGYVLSNYRVTYLSVGGRAALHFGKYLKEIGINEDKLDPYVGAVGGFRTVKYNDTYSTYYSGAAAGIMLGGYVGARYYIKEKLAIYAEGGVPYSSLGISLKF</sequence>
<feature type="signal peptide" evidence="1">
    <location>
        <begin position="1"/>
        <end position="23"/>
    </location>
</feature>
<evidence type="ECO:0000313" key="2">
    <source>
        <dbReference type="EMBL" id="GGD66308.1"/>
    </source>
</evidence>
<feature type="chain" id="PRO_5037938833" description="Outer membrane protein beta-barrel domain-containing protein" evidence="1">
    <location>
        <begin position="24"/>
        <end position="171"/>
    </location>
</feature>
<evidence type="ECO:0000313" key="3">
    <source>
        <dbReference type="Proteomes" id="UP000609064"/>
    </source>
</evidence>
<dbReference type="RefSeq" id="WP_188767447.1">
    <property type="nucleotide sequence ID" value="NZ_BMKK01000006.1"/>
</dbReference>